<dbReference type="PATRIC" id="fig|272123.3.peg.4544"/>
<dbReference type="Pfam" id="PF00072">
    <property type="entry name" value="Response_reg"/>
    <property type="match status" value="1"/>
</dbReference>
<proteinExistence type="predicted"/>
<accession>K9ZL96</accession>
<dbReference type="AlphaFoldDB" id="K9ZL96"/>
<dbReference type="PANTHER" id="PTHR43214">
    <property type="entry name" value="TWO-COMPONENT RESPONSE REGULATOR"/>
    <property type="match status" value="1"/>
</dbReference>
<dbReference type="SUPFAM" id="SSF52172">
    <property type="entry name" value="CheY-like"/>
    <property type="match status" value="1"/>
</dbReference>
<dbReference type="KEGG" id="acy:Anacy_4188"/>
<dbReference type="CDD" id="cd17535">
    <property type="entry name" value="REC_NarL-like"/>
    <property type="match status" value="1"/>
</dbReference>
<dbReference type="InterPro" id="IPR039420">
    <property type="entry name" value="WalR-like"/>
</dbReference>
<dbReference type="PROSITE" id="PS50110">
    <property type="entry name" value="RESPONSE_REGULATORY"/>
    <property type="match status" value="1"/>
</dbReference>
<dbReference type="Pfam" id="PF00196">
    <property type="entry name" value="GerE"/>
    <property type="match status" value="1"/>
</dbReference>
<evidence type="ECO:0000256" key="2">
    <source>
        <dbReference type="ARBA" id="ARBA00023125"/>
    </source>
</evidence>
<dbReference type="PRINTS" id="PR00038">
    <property type="entry name" value="HTHLUXR"/>
</dbReference>
<dbReference type="PROSITE" id="PS00622">
    <property type="entry name" value="HTH_LUXR_1"/>
    <property type="match status" value="1"/>
</dbReference>
<feature type="domain" description="HTH luxR-type" evidence="4">
    <location>
        <begin position="151"/>
        <end position="216"/>
    </location>
</feature>
<dbReference type="SMART" id="SM00421">
    <property type="entry name" value="HTH_LUXR"/>
    <property type="match status" value="1"/>
</dbReference>
<reference evidence="7" key="1">
    <citation type="journal article" date="2013" name="Proc. Natl. Acad. Sci. U.S.A.">
        <title>Improving the coverage of the cyanobacterial phylum using diversity-driven genome sequencing.</title>
        <authorList>
            <person name="Shih P.M."/>
            <person name="Wu D."/>
            <person name="Latifi A."/>
            <person name="Axen S.D."/>
            <person name="Fewer D.P."/>
            <person name="Talla E."/>
            <person name="Calteau A."/>
            <person name="Cai F."/>
            <person name="Tandeau de Marsac N."/>
            <person name="Rippka R."/>
            <person name="Herdman M."/>
            <person name="Sivonen K."/>
            <person name="Coursin T."/>
            <person name="Laurent T."/>
            <person name="Goodwin L."/>
            <person name="Nolan M."/>
            <person name="Davenport K.W."/>
            <person name="Han C.S."/>
            <person name="Rubin E.M."/>
            <person name="Eisen J.A."/>
            <person name="Woyke T."/>
            <person name="Gugger M."/>
            <person name="Kerfeld C.A."/>
        </authorList>
    </citation>
    <scope>NUCLEOTIDE SEQUENCE [LARGE SCALE GENOMIC DNA]</scope>
    <source>
        <strain evidence="7">ATCC 27899 / PCC 7122</strain>
    </source>
</reference>
<keyword evidence="7" id="KW-1185">Reference proteome</keyword>
<feature type="domain" description="Response regulatory" evidence="5">
    <location>
        <begin position="6"/>
        <end position="122"/>
    </location>
</feature>
<protein>
    <submittedName>
        <fullName evidence="6">Two component transcriptional regulator, LuxR family</fullName>
    </submittedName>
</protein>
<dbReference type="eggNOG" id="COG2197">
    <property type="taxonomic scope" value="Bacteria"/>
</dbReference>
<dbReference type="CDD" id="cd06170">
    <property type="entry name" value="LuxR_C_like"/>
    <property type="match status" value="1"/>
</dbReference>
<dbReference type="InterPro" id="IPR058245">
    <property type="entry name" value="NreC/VraR/RcsB-like_REC"/>
</dbReference>
<dbReference type="EMBL" id="CP003659">
    <property type="protein sequence ID" value="AFZ59554.1"/>
    <property type="molecule type" value="Genomic_DNA"/>
</dbReference>
<dbReference type="InterPro" id="IPR016032">
    <property type="entry name" value="Sig_transdc_resp-reg_C-effctor"/>
</dbReference>
<dbReference type="GO" id="GO:0006355">
    <property type="term" value="P:regulation of DNA-templated transcription"/>
    <property type="evidence" value="ECO:0007669"/>
    <property type="project" value="InterPro"/>
</dbReference>
<keyword evidence="1 3" id="KW-0597">Phosphoprotein</keyword>
<feature type="modified residue" description="4-aspartylphosphate" evidence="3">
    <location>
        <position position="57"/>
    </location>
</feature>
<evidence type="ECO:0000313" key="6">
    <source>
        <dbReference type="EMBL" id="AFZ59554.1"/>
    </source>
</evidence>
<keyword evidence="2" id="KW-0238">DNA-binding</keyword>
<dbReference type="InterPro" id="IPR001789">
    <property type="entry name" value="Sig_transdc_resp-reg_receiver"/>
</dbReference>
<dbReference type="InterPro" id="IPR000792">
    <property type="entry name" value="Tscrpt_reg_LuxR_C"/>
</dbReference>
<dbReference type="STRING" id="272123.Anacy_4188"/>
<dbReference type="PROSITE" id="PS50043">
    <property type="entry name" value="HTH_LUXR_2"/>
    <property type="match status" value="1"/>
</dbReference>
<organism evidence="6 7">
    <name type="scientific">Anabaena cylindrica (strain ATCC 27899 / PCC 7122)</name>
    <dbReference type="NCBI Taxonomy" id="272123"/>
    <lineage>
        <taxon>Bacteria</taxon>
        <taxon>Bacillati</taxon>
        <taxon>Cyanobacteriota</taxon>
        <taxon>Cyanophyceae</taxon>
        <taxon>Nostocales</taxon>
        <taxon>Nostocaceae</taxon>
        <taxon>Anabaena</taxon>
    </lineage>
</organism>
<dbReference type="SMART" id="SM00448">
    <property type="entry name" value="REC"/>
    <property type="match status" value="1"/>
</dbReference>
<dbReference type="GO" id="GO:0003677">
    <property type="term" value="F:DNA binding"/>
    <property type="evidence" value="ECO:0007669"/>
    <property type="project" value="UniProtKB-KW"/>
</dbReference>
<dbReference type="PANTHER" id="PTHR43214:SF43">
    <property type="entry name" value="TWO-COMPONENT RESPONSE REGULATOR"/>
    <property type="match status" value="1"/>
</dbReference>
<evidence type="ECO:0000256" key="1">
    <source>
        <dbReference type="ARBA" id="ARBA00022553"/>
    </source>
</evidence>
<evidence type="ECO:0000256" key="3">
    <source>
        <dbReference type="PROSITE-ProRule" id="PRU00169"/>
    </source>
</evidence>
<dbReference type="Proteomes" id="UP000010474">
    <property type="component" value="Chromosome"/>
</dbReference>
<dbReference type="InterPro" id="IPR011006">
    <property type="entry name" value="CheY-like_superfamily"/>
</dbReference>
<evidence type="ECO:0000313" key="7">
    <source>
        <dbReference type="Proteomes" id="UP000010474"/>
    </source>
</evidence>
<sequence>METMIRVLLVDDQGLIRQGLRALLELETDLEIVGEAENGEVAINLVAQLQPDVVLMDIRMPIMDGVAATKEIQKQFPLTKILVLTTFDDDEYVKAALQNGAMGYLLKDTPSEELAVAIRAVDKGYSQLGPGIVKKLVTQFLANAPISSSSVPPSLAELTPREKEVLQLIATGASNREIAQELYISEGTVKNHVTNILNRLNLRDRTQAAILANTYSSYLEQNT</sequence>
<dbReference type="GO" id="GO:0000160">
    <property type="term" value="P:phosphorelay signal transduction system"/>
    <property type="evidence" value="ECO:0007669"/>
    <property type="project" value="InterPro"/>
</dbReference>
<evidence type="ECO:0000259" key="5">
    <source>
        <dbReference type="PROSITE" id="PS50110"/>
    </source>
</evidence>
<evidence type="ECO:0000259" key="4">
    <source>
        <dbReference type="PROSITE" id="PS50043"/>
    </source>
</evidence>
<gene>
    <name evidence="6" type="ordered locus">Anacy_4188</name>
</gene>
<name>K9ZL96_ANACC</name>
<dbReference type="HOGENOM" id="CLU_000445_90_10_3"/>
<dbReference type="SUPFAM" id="SSF46894">
    <property type="entry name" value="C-terminal effector domain of the bipartite response regulators"/>
    <property type="match status" value="1"/>
</dbReference>
<dbReference type="Gene3D" id="3.40.50.2300">
    <property type="match status" value="1"/>
</dbReference>